<feature type="region of interest" description="Disordered" evidence="1">
    <location>
        <begin position="1"/>
        <end position="30"/>
    </location>
</feature>
<protein>
    <submittedName>
        <fullName evidence="2">Uncharacterized protein</fullName>
    </submittedName>
</protein>
<sequence>MSGRGMTGSNLMSAASVDADYPSDGPEWEEAVAPHPAVAPAKKVPLPCPVGDIVGNIPNRAAPISTYPLSPPLHEDIVSYASSQPSASPPLNWSRARTPSFYLEPSLPSPSHTSPLSEPSPFRDTTHESSLLRLAELLANPSLDISNPAPFLESQEPSDVHLSETDCVPSPASPATRSNASQPAGTDLGVHPKLHGTGSITAEWEYVQREGGAISRFLPCADINHTVVDDGANVVARESTSAFVVARRSMIVLQAHSCWLKQTTPAQNLFTREMLGQHPKGTTQASRVTGRARQLDRLKPPIPEIWMSESACFGRTVPMPWLRATEVQSQGLETVIEKKSRSERSEVLTDPSTHTPPSAFTLDPHSLDPRRPSPLPPHGPTAAGPIEDSGRDAEGPQGVDARGKTNDRRA</sequence>
<name>A0A4V1IQL8_9FUNG</name>
<dbReference type="AlphaFoldDB" id="A0A4V1IQL8"/>
<organism evidence="2 3">
    <name type="scientific">Blyttiomyces helicus</name>
    <dbReference type="NCBI Taxonomy" id="388810"/>
    <lineage>
        <taxon>Eukaryota</taxon>
        <taxon>Fungi</taxon>
        <taxon>Fungi incertae sedis</taxon>
        <taxon>Chytridiomycota</taxon>
        <taxon>Chytridiomycota incertae sedis</taxon>
        <taxon>Chytridiomycetes</taxon>
        <taxon>Chytridiomycetes incertae sedis</taxon>
        <taxon>Blyttiomyces</taxon>
    </lineage>
</organism>
<proteinExistence type="predicted"/>
<dbReference type="Proteomes" id="UP000269721">
    <property type="component" value="Unassembled WGS sequence"/>
</dbReference>
<feature type="compositionally biased region" description="Polar residues" evidence="1">
    <location>
        <begin position="173"/>
        <end position="184"/>
    </location>
</feature>
<feature type="region of interest" description="Disordered" evidence="1">
    <location>
        <begin position="335"/>
        <end position="410"/>
    </location>
</feature>
<accession>A0A4V1IQL8</accession>
<feature type="compositionally biased region" description="Basic and acidic residues" evidence="1">
    <location>
        <begin position="401"/>
        <end position="410"/>
    </location>
</feature>
<evidence type="ECO:0000313" key="2">
    <source>
        <dbReference type="EMBL" id="RKO87007.1"/>
    </source>
</evidence>
<feature type="compositionally biased region" description="Basic and acidic residues" evidence="1">
    <location>
        <begin position="335"/>
        <end position="347"/>
    </location>
</feature>
<keyword evidence="3" id="KW-1185">Reference proteome</keyword>
<reference evidence="3" key="1">
    <citation type="journal article" date="2018" name="Nat. Microbiol.">
        <title>Leveraging single-cell genomics to expand the fungal tree of life.</title>
        <authorList>
            <person name="Ahrendt S.R."/>
            <person name="Quandt C.A."/>
            <person name="Ciobanu D."/>
            <person name="Clum A."/>
            <person name="Salamov A."/>
            <person name="Andreopoulos B."/>
            <person name="Cheng J.F."/>
            <person name="Woyke T."/>
            <person name="Pelin A."/>
            <person name="Henrissat B."/>
            <person name="Reynolds N.K."/>
            <person name="Benny G.L."/>
            <person name="Smith M.E."/>
            <person name="James T.Y."/>
            <person name="Grigoriev I.V."/>
        </authorList>
    </citation>
    <scope>NUCLEOTIDE SEQUENCE [LARGE SCALE GENOMIC DNA]</scope>
</reference>
<feature type="region of interest" description="Disordered" evidence="1">
    <location>
        <begin position="148"/>
        <end position="192"/>
    </location>
</feature>
<feature type="region of interest" description="Disordered" evidence="1">
    <location>
        <begin position="104"/>
        <end position="128"/>
    </location>
</feature>
<dbReference type="EMBL" id="KZ997748">
    <property type="protein sequence ID" value="RKO87007.1"/>
    <property type="molecule type" value="Genomic_DNA"/>
</dbReference>
<evidence type="ECO:0000313" key="3">
    <source>
        <dbReference type="Proteomes" id="UP000269721"/>
    </source>
</evidence>
<evidence type="ECO:0000256" key="1">
    <source>
        <dbReference type="SAM" id="MobiDB-lite"/>
    </source>
</evidence>
<feature type="compositionally biased region" description="Low complexity" evidence="1">
    <location>
        <begin position="104"/>
        <end position="120"/>
    </location>
</feature>
<gene>
    <name evidence="2" type="ORF">BDK51DRAFT_43186</name>
</gene>